<proteinExistence type="predicted"/>
<feature type="non-terminal residue" evidence="2">
    <location>
        <position position="1"/>
    </location>
</feature>
<keyword evidence="1" id="KW-0812">Transmembrane</keyword>
<sequence length="57" mass="5550">RVAALLGPAPAARVWPPAFTAVGLAAWGAAAGTTVSALSSANSAVTLFFVLKAATPL</sequence>
<comment type="caution">
    <text evidence="2">The sequence shown here is derived from an EMBL/GenBank/DDBJ whole genome shotgun (WGS) entry which is preliminary data.</text>
</comment>
<dbReference type="Proteomes" id="UP000471293">
    <property type="component" value="Unassembled WGS sequence"/>
</dbReference>
<dbReference type="AlphaFoldDB" id="A0A6N9U5U5"/>
<evidence type="ECO:0000256" key="1">
    <source>
        <dbReference type="SAM" id="Phobius"/>
    </source>
</evidence>
<feature type="transmembrane region" description="Helical" evidence="1">
    <location>
        <begin position="24"/>
        <end position="51"/>
    </location>
</feature>
<reference evidence="2 3" key="1">
    <citation type="submission" date="2020-01" db="EMBL/GenBank/DDBJ databases">
        <title>Insect and environment-associated Actinomycetes.</title>
        <authorList>
            <person name="Currrie C."/>
            <person name="Chevrette M."/>
            <person name="Carlson C."/>
            <person name="Stubbendieck R."/>
            <person name="Wendt-Pienkowski E."/>
        </authorList>
    </citation>
    <scope>NUCLEOTIDE SEQUENCE [LARGE SCALE GENOMIC DNA]</scope>
    <source>
        <strain evidence="2 3">SID11342</strain>
    </source>
</reference>
<organism evidence="2 3">
    <name type="scientific">Streptomyces halstedii</name>
    <dbReference type="NCBI Taxonomy" id="1944"/>
    <lineage>
        <taxon>Bacteria</taxon>
        <taxon>Bacillati</taxon>
        <taxon>Actinomycetota</taxon>
        <taxon>Actinomycetes</taxon>
        <taxon>Kitasatosporales</taxon>
        <taxon>Streptomycetaceae</taxon>
        <taxon>Streptomyces</taxon>
    </lineage>
</organism>
<name>A0A6N9U5U5_STRHA</name>
<gene>
    <name evidence="2" type="ORF">G3I29_27645</name>
</gene>
<keyword evidence="1" id="KW-1133">Transmembrane helix</keyword>
<evidence type="ECO:0000313" key="3">
    <source>
        <dbReference type="Proteomes" id="UP000471293"/>
    </source>
</evidence>
<accession>A0A6N9U5U5</accession>
<evidence type="ECO:0000313" key="2">
    <source>
        <dbReference type="EMBL" id="NEA19194.1"/>
    </source>
</evidence>
<dbReference type="EMBL" id="JAAGLQ010000595">
    <property type="protein sequence ID" value="NEA19194.1"/>
    <property type="molecule type" value="Genomic_DNA"/>
</dbReference>
<protein>
    <submittedName>
        <fullName evidence="2">M56 family peptidase</fullName>
    </submittedName>
</protein>
<keyword evidence="1" id="KW-0472">Membrane</keyword>